<organism evidence="5 6">
    <name type="scientific">Pyramidobacter porci</name>
    <dbReference type="NCBI Taxonomy" id="2605789"/>
    <lineage>
        <taxon>Bacteria</taxon>
        <taxon>Thermotogati</taxon>
        <taxon>Synergistota</taxon>
        <taxon>Synergistia</taxon>
        <taxon>Synergistales</taxon>
        <taxon>Dethiosulfovibrionaceae</taxon>
        <taxon>Pyramidobacter</taxon>
    </lineage>
</organism>
<evidence type="ECO:0000313" key="5">
    <source>
        <dbReference type="EMBL" id="MST55933.1"/>
    </source>
</evidence>
<dbReference type="AlphaFoldDB" id="A0A6L5YCW4"/>
<dbReference type="CDD" id="cd13603">
    <property type="entry name" value="PBP2_TRAP_Siap_TeaA_like"/>
    <property type="match status" value="1"/>
</dbReference>
<evidence type="ECO:0000256" key="1">
    <source>
        <dbReference type="ARBA" id="ARBA00009023"/>
    </source>
</evidence>
<dbReference type="NCBIfam" id="NF037995">
    <property type="entry name" value="TRAP_S1"/>
    <property type="match status" value="1"/>
</dbReference>
<comment type="caution">
    <text evidence="5">The sequence shown here is derived from an EMBL/GenBank/DDBJ whole genome shotgun (WGS) entry which is preliminary data.</text>
</comment>
<dbReference type="RefSeq" id="WP_154529023.1">
    <property type="nucleotide sequence ID" value="NZ_JAXDZJ010000162.1"/>
</dbReference>
<dbReference type="PANTHER" id="PTHR33376">
    <property type="match status" value="1"/>
</dbReference>
<gene>
    <name evidence="5" type="ORF">FYJ74_07815</name>
</gene>
<dbReference type="InterPro" id="IPR018389">
    <property type="entry name" value="DctP_fam"/>
</dbReference>
<dbReference type="SUPFAM" id="SSF53850">
    <property type="entry name" value="Periplasmic binding protein-like II"/>
    <property type="match status" value="1"/>
</dbReference>
<proteinExistence type="inferred from homology"/>
<dbReference type="PANTHER" id="PTHR33376:SF7">
    <property type="entry name" value="C4-DICARBOXYLATE-BINDING PROTEIN DCTB"/>
    <property type="match status" value="1"/>
</dbReference>
<evidence type="ECO:0000313" key="6">
    <source>
        <dbReference type="Proteomes" id="UP000473699"/>
    </source>
</evidence>
<evidence type="ECO:0000256" key="2">
    <source>
        <dbReference type="ARBA" id="ARBA00022448"/>
    </source>
</evidence>
<feature type="signal peptide" evidence="4">
    <location>
        <begin position="1"/>
        <end position="27"/>
    </location>
</feature>
<dbReference type="Pfam" id="PF03480">
    <property type="entry name" value="DctP"/>
    <property type="match status" value="1"/>
</dbReference>
<protein>
    <submittedName>
        <fullName evidence="5">TRAP transporter substrate-binding protein</fullName>
    </submittedName>
</protein>
<accession>A0A6L5YCW4</accession>
<name>A0A6L5YCW4_9BACT</name>
<reference evidence="5 6" key="1">
    <citation type="submission" date="2019-08" db="EMBL/GenBank/DDBJ databases">
        <title>In-depth cultivation of the pig gut microbiome towards novel bacterial diversity and tailored functional studies.</title>
        <authorList>
            <person name="Wylensek D."/>
            <person name="Hitch T.C.A."/>
            <person name="Clavel T."/>
        </authorList>
    </citation>
    <scope>NUCLEOTIDE SEQUENCE [LARGE SCALE GENOMIC DNA]</scope>
    <source>
        <strain evidence="5 6">SM-530-WT-4B</strain>
    </source>
</reference>
<evidence type="ECO:0000256" key="4">
    <source>
        <dbReference type="SAM" id="SignalP"/>
    </source>
</evidence>
<dbReference type="Proteomes" id="UP000473699">
    <property type="component" value="Unassembled WGS sequence"/>
</dbReference>
<dbReference type="InterPro" id="IPR038404">
    <property type="entry name" value="TRAP_DctP_sf"/>
</dbReference>
<comment type="similarity">
    <text evidence="1">Belongs to the bacterial solute-binding protein 7 family.</text>
</comment>
<sequence length="361" mass="40918">MVKACFMRKVLAAAAVVMILGAGTASAAPEYKWRFGQTSVRASQGKSYKLFCELIKKYSNGRIEVEFFPDNQLGTLNEIFHAVQDGEIEMCGFAPYVNLVPGGMFNWMPWTVESWEECKMAFSRPDGCLYVPLEEAMKEVGVHILFTVSQGSYGIGNSVRPIKTPADFKNLKMRVSSSLGCVRGLQNMAEGTGMTVETVPWGDLYNALAKGVVDGCWDMWPSLVEERHCEVMKYYTSLDWMWDANQVVINAELWAKLPDDLKVAIQKAADEAEADQYAIQIAEENNFKEFLKKQPHFEIYYPTEAERAEFRNRARNLDNWNDLCKPWLDKHFPGQDMTAKILDQLRINREKVLADKAAAAK</sequence>
<keyword evidence="3 4" id="KW-0732">Signal</keyword>
<evidence type="ECO:0000256" key="3">
    <source>
        <dbReference type="ARBA" id="ARBA00022729"/>
    </source>
</evidence>
<feature type="chain" id="PRO_5026780704" evidence="4">
    <location>
        <begin position="28"/>
        <end position="361"/>
    </location>
</feature>
<keyword evidence="6" id="KW-1185">Reference proteome</keyword>
<dbReference type="EMBL" id="VUNH01000008">
    <property type="protein sequence ID" value="MST55933.1"/>
    <property type="molecule type" value="Genomic_DNA"/>
</dbReference>
<keyword evidence="2" id="KW-0813">Transport</keyword>
<dbReference type="GO" id="GO:0055085">
    <property type="term" value="P:transmembrane transport"/>
    <property type="evidence" value="ECO:0007669"/>
    <property type="project" value="InterPro"/>
</dbReference>
<dbReference type="Gene3D" id="3.40.190.170">
    <property type="entry name" value="Bacterial extracellular solute-binding protein, family 7"/>
    <property type="match status" value="1"/>
</dbReference>